<dbReference type="Proteomes" id="UP000245697">
    <property type="component" value="Unassembled WGS sequence"/>
</dbReference>
<dbReference type="Pfam" id="PF01740">
    <property type="entry name" value="STAS"/>
    <property type="match status" value="1"/>
</dbReference>
<comment type="caution">
    <text evidence="2">The sequence shown here is derived from an EMBL/GenBank/DDBJ whole genome shotgun (WGS) entry which is preliminary data.</text>
</comment>
<protein>
    <submittedName>
        <fullName evidence="2">STAS domain-containing protein</fullName>
    </submittedName>
</protein>
<name>A0A316FFQ7_9ACTN</name>
<gene>
    <name evidence="2" type="ORF">BC793_108258</name>
</gene>
<dbReference type="InterPro" id="IPR002645">
    <property type="entry name" value="STAS_dom"/>
</dbReference>
<dbReference type="PROSITE" id="PS50801">
    <property type="entry name" value="STAS"/>
    <property type="match status" value="1"/>
</dbReference>
<dbReference type="InterPro" id="IPR036513">
    <property type="entry name" value="STAS_dom_sf"/>
</dbReference>
<keyword evidence="3" id="KW-1185">Reference proteome</keyword>
<organism evidence="2 3">
    <name type="scientific">Actinoplanes xinjiangensis</name>
    <dbReference type="NCBI Taxonomy" id="512350"/>
    <lineage>
        <taxon>Bacteria</taxon>
        <taxon>Bacillati</taxon>
        <taxon>Actinomycetota</taxon>
        <taxon>Actinomycetes</taxon>
        <taxon>Micromonosporales</taxon>
        <taxon>Micromonosporaceae</taxon>
        <taxon>Actinoplanes</taxon>
    </lineage>
</organism>
<dbReference type="Gene3D" id="3.30.750.24">
    <property type="entry name" value="STAS domain"/>
    <property type="match status" value="1"/>
</dbReference>
<dbReference type="SUPFAM" id="SSF52091">
    <property type="entry name" value="SpoIIaa-like"/>
    <property type="match status" value="1"/>
</dbReference>
<sequence>MVAAEPITDIDTTAADMLEDLDEELNAKGISLVFAEMKTPVRTKIDRYKLTRTIDPAHFYPTVEDAVGAFHPRRGT</sequence>
<proteinExistence type="predicted"/>
<dbReference type="AlphaFoldDB" id="A0A316FFQ7"/>
<dbReference type="EMBL" id="QGGR01000008">
    <property type="protein sequence ID" value="PWK47143.1"/>
    <property type="molecule type" value="Genomic_DNA"/>
</dbReference>
<reference evidence="2 3" key="1">
    <citation type="submission" date="2018-05" db="EMBL/GenBank/DDBJ databases">
        <title>Genomic Encyclopedia of Archaeal and Bacterial Type Strains, Phase II (KMG-II): from individual species to whole genera.</title>
        <authorList>
            <person name="Goeker M."/>
        </authorList>
    </citation>
    <scope>NUCLEOTIDE SEQUENCE [LARGE SCALE GENOMIC DNA]</scope>
    <source>
        <strain evidence="2 3">DSM 45184</strain>
    </source>
</reference>
<evidence type="ECO:0000313" key="2">
    <source>
        <dbReference type="EMBL" id="PWK47143.1"/>
    </source>
</evidence>
<feature type="domain" description="STAS" evidence="1">
    <location>
        <begin position="1"/>
        <end position="70"/>
    </location>
</feature>
<evidence type="ECO:0000259" key="1">
    <source>
        <dbReference type="PROSITE" id="PS50801"/>
    </source>
</evidence>
<evidence type="ECO:0000313" key="3">
    <source>
        <dbReference type="Proteomes" id="UP000245697"/>
    </source>
</evidence>
<dbReference type="CDD" id="cd07042">
    <property type="entry name" value="STAS_SulP_like_sulfate_transporter"/>
    <property type="match status" value="1"/>
</dbReference>
<accession>A0A316FFQ7</accession>